<evidence type="ECO:0000313" key="2">
    <source>
        <dbReference type="EnsemblMetazoa" id="XP_028517709.1"/>
    </source>
</evidence>
<keyword evidence="3" id="KW-1185">Reference proteome</keyword>
<name>A0A913YRB1_EXADI</name>
<dbReference type="KEGG" id="epa:110248220"/>
<dbReference type="OrthoDB" id="5964200at2759"/>
<dbReference type="RefSeq" id="XP_028517709.1">
    <property type="nucleotide sequence ID" value="XM_028661908.1"/>
</dbReference>
<organism evidence="2 3">
    <name type="scientific">Exaiptasia diaphana</name>
    <name type="common">Tropical sea anemone</name>
    <name type="synonym">Aiptasia pulchella</name>
    <dbReference type="NCBI Taxonomy" id="2652724"/>
    <lineage>
        <taxon>Eukaryota</taxon>
        <taxon>Metazoa</taxon>
        <taxon>Cnidaria</taxon>
        <taxon>Anthozoa</taxon>
        <taxon>Hexacorallia</taxon>
        <taxon>Actiniaria</taxon>
        <taxon>Aiptasiidae</taxon>
        <taxon>Exaiptasia</taxon>
    </lineage>
</organism>
<dbReference type="EnsemblMetazoa" id="XM_028661908.1">
    <property type="protein sequence ID" value="XP_028517709.1"/>
    <property type="gene ID" value="LOC110248220"/>
</dbReference>
<evidence type="ECO:0000313" key="3">
    <source>
        <dbReference type="Proteomes" id="UP000887567"/>
    </source>
</evidence>
<dbReference type="RefSeq" id="XP_028517708.1">
    <property type="nucleotide sequence ID" value="XM_028661907.1"/>
</dbReference>
<dbReference type="GeneID" id="110248220"/>
<dbReference type="InterPro" id="IPR041249">
    <property type="entry name" value="HEPN_DZIP3"/>
</dbReference>
<dbReference type="OMA" id="WAQFGED"/>
<dbReference type="PANTHER" id="PTHR46844:SF1">
    <property type="entry name" value="SLR5058 PROTEIN"/>
    <property type="match status" value="1"/>
</dbReference>
<reference evidence="2" key="1">
    <citation type="submission" date="2022-11" db="UniProtKB">
        <authorList>
            <consortium name="EnsemblMetazoa"/>
        </authorList>
    </citation>
    <scope>IDENTIFICATION</scope>
</reference>
<sequence>MATSAPTAASFRQEKVNYIRLSNLLIDIGRKVLKDIFDSIHKPASLHGVLWSSPVHNTLKNLKSKRVLYTQQWETLYPSSGSATSVNFDITLLFLLLRNVCGLKAPGSGWDDAPLPADISLEADLVRIKRCRNNLAHNPAQALPDSEMEKHWVEMETVLTRLGGHRYWPEIQRLKFEAVDPANENIVLLNVWEEGERSTLDAIHRLEKRFDQISLNTPPGRANLNIIFDVKNIFFILQSVTVWGLIRPPLPPLHLRNQFIYMTKTGLGCPLSFEYSLNCPQGITWDNPQQSLVPWLYPVV</sequence>
<dbReference type="PANTHER" id="PTHR46844">
    <property type="entry name" value="SLR5058 PROTEIN"/>
    <property type="match status" value="1"/>
</dbReference>
<dbReference type="EnsemblMetazoa" id="XM_028661907.1">
    <property type="protein sequence ID" value="XP_028517708.1"/>
    <property type="gene ID" value="LOC110248220"/>
</dbReference>
<evidence type="ECO:0000259" key="1">
    <source>
        <dbReference type="Pfam" id="PF18738"/>
    </source>
</evidence>
<dbReference type="Proteomes" id="UP000887567">
    <property type="component" value="Unplaced"/>
</dbReference>
<dbReference type="AlphaFoldDB" id="A0A913YRB1"/>
<accession>A0A913YRB1</accession>
<proteinExistence type="predicted"/>
<dbReference type="Pfam" id="PF18738">
    <property type="entry name" value="HEPN_DZIP3"/>
    <property type="match status" value="1"/>
</dbReference>
<protein>
    <recommendedName>
        <fullName evidence="1">DZIP3-like HEPN domain-containing protein</fullName>
    </recommendedName>
</protein>
<feature type="domain" description="DZIP3-like HEPN" evidence="1">
    <location>
        <begin position="43"/>
        <end position="184"/>
    </location>
</feature>